<dbReference type="InterPro" id="IPR001952">
    <property type="entry name" value="Alkaline_phosphatase"/>
</dbReference>
<dbReference type="RefSeq" id="WP_229986904.1">
    <property type="nucleotide sequence ID" value="NZ_JAJJMO010000001.1"/>
</dbReference>
<comment type="caution">
    <text evidence="11">The sequence shown here is derived from an EMBL/GenBank/DDBJ whole genome shotgun (WGS) entry which is preliminary data.</text>
</comment>
<dbReference type="CDD" id="cd08577">
    <property type="entry name" value="PI-PLCc_GDPD_SF_unchar3"/>
    <property type="match status" value="1"/>
</dbReference>
<dbReference type="EMBL" id="JAJJMO010000001">
    <property type="protein sequence ID" value="MCC9070152.1"/>
    <property type="molecule type" value="Genomic_DNA"/>
</dbReference>
<dbReference type="GO" id="GO:0004035">
    <property type="term" value="F:alkaline phosphatase activity"/>
    <property type="evidence" value="ECO:0007669"/>
    <property type="project" value="UniProtKB-EC"/>
</dbReference>
<comment type="similarity">
    <text evidence="3 9">Belongs to the alkaline phosphatase family.</text>
</comment>
<evidence type="ECO:0000256" key="7">
    <source>
        <dbReference type="ARBA" id="ARBA00022833"/>
    </source>
</evidence>
<dbReference type="InterPro" id="IPR017850">
    <property type="entry name" value="Alkaline_phosphatase_core_sf"/>
</dbReference>
<dbReference type="PANTHER" id="PTHR11596:SF5">
    <property type="entry name" value="ALKALINE PHOSPHATASE"/>
    <property type="match status" value="1"/>
</dbReference>
<dbReference type="SUPFAM" id="SSF53649">
    <property type="entry name" value="Alkaline phosphatase-like"/>
    <property type="match status" value="1"/>
</dbReference>
<dbReference type="EC" id="3.1.3.1" evidence="11"/>
<gene>
    <name evidence="11" type="ORF">LNQ49_00840</name>
</gene>
<keyword evidence="10" id="KW-0732">Signal</keyword>
<protein>
    <submittedName>
        <fullName evidence="11">Alkaline phosphatase</fullName>
        <ecNumber evidence="11">3.1.3.1</ecNumber>
    </submittedName>
</protein>
<evidence type="ECO:0000256" key="6">
    <source>
        <dbReference type="ARBA" id="ARBA00022801"/>
    </source>
</evidence>
<name>A0ABS8MN13_9FLAO</name>
<evidence type="ECO:0000313" key="12">
    <source>
        <dbReference type="Proteomes" id="UP001430919"/>
    </source>
</evidence>
<comment type="cofactor">
    <cofactor evidence="1">
        <name>Mg(2+)</name>
        <dbReference type="ChEBI" id="CHEBI:18420"/>
    </cofactor>
</comment>
<dbReference type="InterPro" id="IPR039559">
    <property type="entry name" value="AIM6_PI-PLC-like_dom"/>
</dbReference>
<accession>A0ABS8MN13</accession>
<keyword evidence="7" id="KW-0862">Zinc</keyword>
<evidence type="ECO:0000256" key="10">
    <source>
        <dbReference type="SAM" id="SignalP"/>
    </source>
</evidence>
<feature type="signal peptide" evidence="10">
    <location>
        <begin position="1"/>
        <end position="18"/>
    </location>
</feature>
<keyword evidence="6 11" id="KW-0378">Hydrolase</keyword>
<evidence type="ECO:0000256" key="8">
    <source>
        <dbReference type="ARBA" id="ARBA00022842"/>
    </source>
</evidence>
<evidence type="ECO:0000256" key="4">
    <source>
        <dbReference type="ARBA" id="ARBA00022553"/>
    </source>
</evidence>
<sequence>MKKIILLFCLHFCLLAQAQEYSSTNIHSHNDYASPLPFYEAYANETGVIEADVFLVNDDLFVAHTSKEININTTLRSLYLNPLQLKLKELNSNAYKSDKPLILMIDIKSDAEATLKKIVEQLKLYPELISNKNLKVVISGNRPSSSKWNEYPSFIYFDGRLNETYTAQELSRIEMISEDLKDHTIWNGKGVLTQIDSEKIQAIIKKVHDQNKKIRFWSTQDNVNTWMTLMNLHVDYIATDNTSALTQFIKNIKTAFYQNTEFHETYVPKNSSAFSKKKRPKNVILLIGDGMGLSQIYAGYTANKGKLNMFNIPTQGFSITKASDSYITDSAAGATAMASGHKTNNRFIGVDENGKPLESITQILAKRNYKTALISCGNITDATPAAFYGHQSDRSYSEAIAEDFLTNPTDILIGGGQNEFKSRKDGKNLAEALIKKGYSFSDKFSAIDTISNPRFVVLEDAAVVSVKNGRGDFLAKSLSKTTNTFSKTSQPFFIMAEGAQIDYGGHSNNVEYVVRELLDFDCLVGQAMEFVDKNPETLLIVTADHETGGLSLIDGSIEKGYVHGSFSTNDHTSVAVPVFAYGPGAQNFMGVYQNTAIYSKIMELLGAK</sequence>
<keyword evidence="12" id="KW-1185">Reference proteome</keyword>
<feature type="chain" id="PRO_5047409839" evidence="10">
    <location>
        <begin position="19"/>
        <end position="608"/>
    </location>
</feature>
<evidence type="ECO:0000256" key="3">
    <source>
        <dbReference type="ARBA" id="ARBA00005984"/>
    </source>
</evidence>
<dbReference type="SUPFAM" id="SSF51695">
    <property type="entry name" value="PLC-like phosphodiesterases"/>
    <property type="match status" value="1"/>
</dbReference>
<dbReference type="InterPro" id="IPR017946">
    <property type="entry name" value="PLC-like_Pdiesterase_TIM-brl"/>
</dbReference>
<dbReference type="PROSITE" id="PS00123">
    <property type="entry name" value="ALKALINE_PHOSPHATASE"/>
    <property type="match status" value="1"/>
</dbReference>
<proteinExistence type="inferred from homology"/>
<organism evidence="11 12">
    <name type="scientific">Flavobacterium pisciphilum</name>
    <dbReference type="NCBI Taxonomy" id="2893755"/>
    <lineage>
        <taxon>Bacteria</taxon>
        <taxon>Pseudomonadati</taxon>
        <taxon>Bacteroidota</taxon>
        <taxon>Flavobacteriia</taxon>
        <taxon>Flavobacteriales</taxon>
        <taxon>Flavobacteriaceae</taxon>
        <taxon>Flavobacterium</taxon>
    </lineage>
</organism>
<dbReference type="Gene3D" id="3.20.20.190">
    <property type="entry name" value="Phosphatidylinositol (PI) phosphodiesterase"/>
    <property type="match status" value="1"/>
</dbReference>
<dbReference type="Proteomes" id="UP001430919">
    <property type="component" value="Unassembled WGS sequence"/>
</dbReference>
<evidence type="ECO:0000256" key="2">
    <source>
        <dbReference type="ARBA" id="ARBA00001947"/>
    </source>
</evidence>
<dbReference type="PRINTS" id="PR00113">
    <property type="entry name" value="ALKPHPHTASE"/>
</dbReference>
<dbReference type="SMART" id="SM00098">
    <property type="entry name" value="alkPPc"/>
    <property type="match status" value="1"/>
</dbReference>
<comment type="cofactor">
    <cofactor evidence="2">
        <name>Zn(2+)</name>
        <dbReference type="ChEBI" id="CHEBI:29105"/>
    </cofactor>
</comment>
<evidence type="ECO:0000256" key="9">
    <source>
        <dbReference type="RuleBase" id="RU003946"/>
    </source>
</evidence>
<dbReference type="PANTHER" id="PTHR11596">
    <property type="entry name" value="ALKALINE PHOSPHATASE"/>
    <property type="match status" value="1"/>
</dbReference>
<dbReference type="Pfam" id="PF00245">
    <property type="entry name" value="Alk_phosphatase"/>
    <property type="match status" value="1"/>
</dbReference>
<evidence type="ECO:0000313" key="11">
    <source>
        <dbReference type="EMBL" id="MCC9070152.1"/>
    </source>
</evidence>
<evidence type="ECO:0000256" key="1">
    <source>
        <dbReference type="ARBA" id="ARBA00001946"/>
    </source>
</evidence>
<keyword evidence="4" id="KW-0597">Phosphoprotein</keyword>
<dbReference type="InterPro" id="IPR018299">
    <property type="entry name" value="Alkaline_phosphatase_AS"/>
</dbReference>
<keyword evidence="8" id="KW-0460">Magnesium</keyword>
<keyword evidence="5" id="KW-0479">Metal-binding</keyword>
<dbReference type="CDD" id="cd16012">
    <property type="entry name" value="ALP"/>
    <property type="match status" value="1"/>
</dbReference>
<evidence type="ECO:0000256" key="5">
    <source>
        <dbReference type="ARBA" id="ARBA00022723"/>
    </source>
</evidence>
<reference evidence="11" key="1">
    <citation type="submission" date="2021-11" db="EMBL/GenBank/DDBJ databases">
        <title>Description of novel Flavobacterium species.</title>
        <authorList>
            <person name="Saticioglu I.B."/>
            <person name="Ay H."/>
            <person name="Altun S."/>
            <person name="Duman M."/>
        </authorList>
    </citation>
    <scope>NUCLEOTIDE SEQUENCE</scope>
    <source>
        <strain evidence="11">F-65</strain>
    </source>
</reference>
<dbReference type="Gene3D" id="3.40.720.10">
    <property type="entry name" value="Alkaline Phosphatase, subunit A"/>
    <property type="match status" value="1"/>
</dbReference>